<gene>
    <name evidence="1" type="ORF">JR316_0012592</name>
</gene>
<dbReference type="EMBL" id="JAFIQS020000012">
    <property type="protein sequence ID" value="KAH9475481.1"/>
    <property type="molecule type" value="Genomic_DNA"/>
</dbReference>
<dbReference type="Proteomes" id="UP000664032">
    <property type="component" value="Unassembled WGS sequence"/>
</dbReference>
<evidence type="ECO:0000313" key="1">
    <source>
        <dbReference type="EMBL" id="KAH9475481.1"/>
    </source>
</evidence>
<organism evidence="1 2">
    <name type="scientific">Psilocybe cubensis</name>
    <name type="common">Psychedelic mushroom</name>
    <name type="synonym">Stropharia cubensis</name>
    <dbReference type="NCBI Taxonomy" id="181762"/>
    <lineage>
        <taxon>Eukaryota</taxon>
        <taxon>Fungi</taxon>
        <taxon>Dikarya</taxon>
        <taxon>Basidiomycota</taxon>
        <taxon>Agaricomycotina</taxon>
        <taxon>Agaricomycetes</taxon>
        <taxon>Agaricomycetidae</taxon>
        <taxon>Agaricales</taxon>
        <taxon>Agaricineae</taxon>
        <taxon>Strophariaceae</taxon>
        <taxon>Psilocybe</taxon>
    </lineage>
</organism>
<accession>A0ACB8GJU5</accession>
<comment type="caution">
    <text evidence="1">The sequence shown here is derived from an EMBL/GenBank/DDBJ whole genome shotgun (WGS) entry which is preliminary data.</text>
</comment>
<keyword evidence="2" id="KW-1185">Reference proteome</keyword>
<proteinExistence type="predicted"/>
<protein>
    <submittedName>
        <fullName evidence="1">Uncharacterized protein</fullName>
    </submittedName>
</protein>
<name>A0ACB8GJU5_PSICU</name>
<reference evidence="1" key="1">
    <citation type="submission" date="2021-10" db="EMBL/GenBank/DDBJ databases">
        <title>Psilocybe cubensis genome.</title>
        <authorList>
            <person name="Mckernan K.J."/>
            <person name="Crawford S."/>
            <person name="Trippe A."/>
            <person name="Kane L.T."/>
            <person name="Mclaughlin S."/>
        </authorList>
    </citation>
    <scope>NUCLEOTIDE SEQUENCE</scope>
    <source>
        <strain evidence="1">MGC-MH-2018</strain>
    </source>
</reference>
<evidence type="ECO:0000313" key="2">
    <source>
        <dbReference type="Proteomes" id="UP000664032"/>
    </source>
</evidence>
<sequence>MPNSASNSVILPLELVDEIVGIAVQPYFGLKTHSALALTSRRCHMRVNVSRFATVRIGTGIGLNVGTLVDPSSASVPGQDLDLERRMASFAQLIRAEDDLGSGTAFPGVCGFVREFVLRIGDWRGNEEVERSFGDSELRFILRRVLLEDKKEEVGGSTTSTQERCSFVLSLRYPLIRSSGVMQSIRDLMRSELSKVNRLFLCNVHGLQSGFLSGSGIRHLVLYRALAAAESDLDDNTFVKEEEAERQNVLCPLESLETDLCLTLAEHTALFQGVGRQRILDGVMFPCLTRLKLHYRYIHTREFNVVANEFLLNAPLLEELFVDNGDKLQVMIWPAHHVLPLRYTHLTRLRSITLGTRMPYKQIEILECLFAHNEPPKSLSEIGIEAQIEMRKGLSYGVNEAERYVRGLSLDRMNAFLSRPGFERVDKVVLRLGMALDVYELDDLDEDSPTVPWREALRRAVNRQLEMKALEVNVQLELYDHWLYPVASASYDLPPMSLDTNTVVLPLEVLDEIIYLAVQPCYGLKTQSAIALTFHRGRMYANKARFSTVHIGRYRMSDLQSDDTVTVTNYLEKRVSFFADLIRAGDEIRTMPGVCGFIRSVVLRVQDLTTTMDPGHDKVFINADFQFILDRLFRILPQNLSFGVACPTRVECSFTLGLRYIWMPSATVFKSLKHFFYSSQLDRLSLYNVLRLPNGLLSQCNIKHLVLYKVVQVSADPSLIEDLDGTPHLDSEEERNLGSCPLESLETDMSMTLDGHFALFSSYSSGVIHRLPGHVVFPCLTKLRLHHKRIHTREFNIMANEILLNAPALEDLFIYNGDYLPKILHSPERSVLPLRYSHLIKLRSFSFESYIPTNLPIEILMCLCADNPPPSLSEIILEATIDLRNGLSEGVRQGENYIRCLSLDKLDAFLCRPGYEQVRKVVVRLRMAMDIYQPDRELVEGGVILLRDTVRKAVAHQLELKSRDLELNIQLEFYDQWLYPDESSWGVKRFNV</sequence>